<name>A0ACB9QUF6_9MYRT</name>
<dbReference type="Proteomes" id="UP001057402">
    <property type="component" value="Chromosome 5"/>
</dbReference>
<dbReference type="EMBL" id="CM042884">
    <property type="protein sequence ID" value="KAI4369186.1"/>
    <property type="molecule type" value="Genomic_DNA"/>
</dbReference>
<evidence type="ECO:0000313" key="2">
    <source>
        <dbReference type="Proteomes" id="UP001057402"/>
    </source>
</evidence>
<organism evidence="1 2">
    <name type="scientific">Melastoma candidum</name>
    <dbReference type="NCBI Taxonomy" id="119954"/>
    <lineage>
        <taxon>Eukaryota</taxon>
        <taxon>Viridiplantae</taxon>
        <taxon>Streptophyta</taxon>
        <taxon>Embryophyta</taxon>
        <taxon>Tracheophyta</taxon>
        <taxon>Spermatophyta</taxon>
        <taxon>Magnoliopsida</taxon>
        <taxon>eudicotyledons</taxon>
        <taxon>Gunneridae</taxon>
        <taxon>Pentapetalae</taxon>
        <taxon>rosids</taxon>
        <taxon>malvids</taxon>
        <taxon>Myrtales</taxon>
        <taxon>Melastomataceae</taxon>
        <taxon>Melastomatoideae</taxon>
        <taxon>Melastomateae</taxon>
        <taxon>Melastoma</taxon>
    </lineage>
</organism>
<proteinExistence type="predicted"/>
<keyword evidence="2" id="KW-1185">Reference proteome</keyword>
<gene>
    <name evidence="1" type="ORF">MLD38_017662</name>
</gene>
<evidence type="ECO:0000313" key="1">
    <source>
        <dbReference type="EMBL" id="KAI4369186.1"/>
    </source>
</evidence>
<protein>
    <submittedName>
        <fullName evidence="1">Uncharacterized protein</fullName>
    </submittedName>
</protein>
<sequence>MEPHPLPPLDLTLGSLPEPPPAPSVASPLSPAIVSLPTFSFSILDAKSGGDGGVRCRTIELFPVSKDDDDDQEEEMRTRKKNTRRGPRSRSSQYRGVTFYRRTCRWESHIWDCGKQVYLGGFDTAPAAARAYDRAAIKFRGVNADINFHFSGYEVDIKQMANFTKEEFVQVLRRQSTGLARGSSNYNGVSRNRCGRLEAPSRQFLQKKENDRASMKCNGKGAALNFRGDVYADREMIANRCDDGGHFLDLKLGIAEV</sequence>
<comment type="caution">
    <text evidence="1">The sequence shown here is derived from an EMBL/GenBank/DDBJ whole genome shotgun (WGS) entry which is preliminary data.</text>
</comment>
<accession>A0ACB9QUF6</accession>
<reference evidence="2" key="1">
    <citation type="journal article" date="2023" name="Front. Plant Sci.">
        <title>Chromosomal-level genome assembly of Melastoma candidum provides insights into trichome evolution.</title>
        <authorList>
            <person name="Zhong Y."/>
            <person name="Wu W."/>
            <person name="Sun C."/>
            <person name="Zou P."/>
            <person name="Liu Y."/>
            <person name="Dai S."/>
            <person name="Zhou R."/>
        </authorList>
    </citation>
    <scope>NUCLEOTIDE SEQUENCE [LARGE SCALE GENOMIC DNA]</scope>
</reference>